<name>A0A518DKJ4_9BACT</name>
<dbReference type="Proteomes" id="UP000317648">
    <property type="component" value="Chromosome"/>
</dbReference>
<sequence length="343" mass="37875">MNPINRCFGPTSRRSFLKMGALGVSGLSLAEVMRLRTAAGATSAAPETSVIFVWLAGGPPHMETYDMKPDAPEGYRGQFSPISTNVPGIEVCEHLPLHAKCADKFTLIRSISHRFNDHGGGSKRVMTGRIPDTPTGTINDSPSVISIVNKMREHIDVGMPNCVTMANGGRSKVDTYAQGAAYLGMKYNYFPVGDDPSSPKFAVRNMFLGQTAEERLDDRRQLLRGLDRLRSEVDASGAMDAVDEFSQQAFGLLTSPRMHEAFDLSREPQSLRERYGMHAWGQRALMARRLVEAGSSFVTVAMENPYISGLKYPKLGFYNWDSHAENATCGRTRDIVSRFTIRL</sequence>
<dbReference type="RefSeq" id="WP_197442866.1">
    <property type="nucleotide sequence ID" value="NZ_CP036433.1"/>
</dbReference>
<accession>A0A518DKJ4</accession>
<proteinExistence type="predicted"/>
<dbReference type="InterPro" id="IPR006311">
    <property type="entry name" value="TAT_signal"/>
</dbReference>
<feature type="region of interest" description="Disordered" evidence="1">
    <location>
        <begin position="118"/>
        <end position="139"/>
    </location>
</feature>
<keyword evidence="3" id="KW-1185">Reference proteome</keyword>
<reference evidence="2 3" key="1">
    <citation type="submission" date="2019-02" db="EMBL/GenBank/DDBJ databases">
        <title>Deep-cultivation of Planctomycetes and their phenomic and genomic characterization uncovers novel biology.</title>
        <authorList>
            <person name="Wiegand S."/>
            <person name="Jogler M."/>
            <person name="Boedeker C."/>
            <person name="Pinto D."/>
            <person name="Vollmers J."/>
            <person name="Rivas-Marin E."/>
            <person name="Kohn T."/>
            <person name="Peeters S.H."/>
            <person name="Heuer A."/>
            <person name="Rast P."/>
            <person name="Oberbeckmann S."/>
            <person name="Bunk B."/>
            <person name="Jeske O."/>
            <person name="Meyerdierks A."/>
            <person name="Storesund J.E."/>
            <person name="Kallscheuer N."/>
            <person name="Luecker S."/>
            <person name="Lage O.M."/>
            <person name="Pohl T."/>
            <person name="Merkel B.J."/>
            <person name="Hornburger P."/>
            <person name="Mueller R.-W."/>
            <person name="Bruemmer F."/>
            <person name="Labrenz M."/>
            <person name="Spormann A.M."/>
            <person name="Op den Camp H."/>
            <person name="Overmann J."/>
            <person name="Amann R."/>
            <person name="Jetten M.S.M."/>
            <person name="Mascher T."/>
            <person name="Medema M.H."/>
            <person name="Devos D.P."/>
            <person name="Kaster A.-K."/>
            <person name="Ovreas L."/>
            <person name="Rohde M."/>
            <person name="Galperin M.Y."/>
            <person name="Jogler C."/>
        </authorList>
    </citation>
    <scope>NUCLEOTIDE SEQUENCE [LARGE SCALE GENOMIC DNA]</scope>
    <source>
        <strain evidence="2 3">Pla85_3_4</strain>
    </source>
</reference>
<evidence type="ECO:0000313" key="2">
    <source>
        <dbReference type="EMBL" id="QDU92354.1"/>
    </source>
</evidence>
<evidence type="ECO:0000313" key="3">
    <source>
        <dbReference type="Proteomes" id="UP000317648"/>
    </source>
</evidence>
<organism evidence="2 3">
    <name type="scientific">Lignipirellula cremea</name>
    <dbReference type="NCBI Taxonomy" id="2528010"/>
    <lineage>
        <taxon>Bacteria</taxon>
        <taxon>Pseudomonadati</taxon>
        <taxon>Planctomycetota</taxon>
        <taxon>Planctomycetia</taxon>
        <taxon>Pirellulales</taxon>
        <taxon>Pirellulaceae</taxon>
        <taxon>Lignipirellula</taxon>
    </lineage>
</organism>
<evidence type="ECO:0000256" key="1">
    <source>
        <dbReference type="SAM" id="MobiDB-lite"/>
    </source>
</evidence>
<dbReference type="PROSITE" id="PS51318">
    <property type="entry name" value="TAT"/>
    <property type="match status" value="1"/>
</dbReference>
<dbReference type="KEGG" id="lcre:Pla8534_01000"/>
<dbReference type="EMBL" id="CP036433">
    <property type="protein sequence ID" value="QDU92354.1"/>
    <property type="molecule type" value="Genomic_DNA"/>
</dbReference>
<protein>
    <recommendedName>
        <fullName evidence="4">DUF1501 domain-containing protein</fullName>
    </recommendedName>
</protein>
<dbReference type="InterPro" id="IPR010869">
    <property type="entry name" value="DUF1501"/>
</dbReference>
<gene>
    <name evidence="2" type="ORF">Pla8534_01000</name>
</gene>
<evidence type="ECO:0008006" key="4">
    <source>
        <dbReference type="Google" id="ProtNLM"/>
    </source>
</evidence>
<dbReference type="AlphaFoldDB" id="A0A518DKJ4"/>
<dbReference type="Pfam" id="PF07394">
    <property type="entry name" value="DUF1501"/>
    <property type="match status" value="1"/>
</dbReference>